<organism evidence="1 2">
    <name type="scientific">Limisphaera ngatamarikiensis</name>
    <dbReference type="NCBI Taxonomy" id="1324935"/>
    <lineage>
        <taxon>Bacteria</taxon>
        <taxon>Pseudomonadati</taxon>
        <taxon>Verrucomicrobiota</taxon>
        <taxon>Verrucomicrobiia</taxon>
        <taxon>Limisphaerales</taxon>
        <taxon>Limisphaeraceae</taxon>
        <taxon>Limisphaera</taxon>
    </lineage>
</organism>
<protein>
    <submittedName>
        <fullName evidence="1">TIGR03790 family protein</fullName>
    </submittedName>
</protein>
<dbReference type="EMBL" id="JAAKYA010000096">
    <property type="protein sequence ID" value="NGO40538.1"/>
    <property type="molecule type" value="Genomic_DNA"/>
</dbReference>
<name>A0A6M1RKF0_9BACT</name>
<gene>
    <name evidence="1" type="ORF">G4L39_14210</name>
</gene>
<keyword evidence="2" id="KW-1185">Reference proteome</keyword>
<reference evidence="1 2" key="1">
    <citation type="submission" date="2020-02" db="EMBL/GenBank/DDBJ databases">
        <title>Draft genome sequence of Limisphaera ngatamarikiensis NGM72.4T, a thermophilic Verrucomicrobia grouped in subdivision 3.</title>
        <authorList>
            <person name="Carere C.R."/>
            <person name="Steen J."/>
            <person name="Hugenholtz P."/>
            <person name="Stott M.B."/>
        </authorList>
    </citation>
    <scope>NUCLEOTIDE SEQUENCE [LARGE SCALE GENOMIC DNA]</scope>
    <source>
        <strain evidence="1 2">NGM72.4</strain>
    </source>
</reference>
<dbReference type="Proteomes" id="UP000477311">
    <property type="component" value="Unassembled WGS sequence"/>
</dbReference>
<evidence type="ECO:0000313" key="2">
    <source>
        <dbReference type="Proteomes" id="UP000477311"/>
    </source>
</evidence>
<sequence>MIWWGAFWGCLAGGSGLNVAVVVNADSPASLALGNYYRELRGVPAAQVFRIRWGGGPVEWSRAEFESRLLVPFAQWLESSGLTSQVDYVVLSMDIPYRVVDFGTNGPVRNSTTSVLFYGWRDDANAPGNLPRSCSLPSAALHSYAGSEMPFRNVTGRSAWSNWLATMITASNLPAARAIVDRGVLSDETWPTQAVYLLKSTDTARNVRHWAFDDVILEQRVLGRMTMIRTNANSPSGLGLQLGSQSGSYGFSLPSDLFVPGAMADNLTSYGGWLFEDAAGMTRVPDYIAAGATASYGTVVEPCNWTEKFPAPRNYFYQARGFSIAECYYQSVEAPYQGVLVGEPLAAPFARRPQGRWESPGEGATVSGTIPLQWQFVAVGEEQPVGRVDLFVDGRFRQTLWERGPQAGNRVELTLAGQTISHTVSAGSTLADVAAGLAAEINRSEHTNQTGVIAEAIGDRLLLRSVVPGRAGVEVPVSVATSAGAASERTLFAHVARPYFVDSTAQGYRVFRVRNLAGPGHAQGLTLTVTGPSGQVTVSVQNLLSTNTAGLVAALVAAVNEHPDLQGPDGVRAEDYDGNSDGSAAEFALRARSPGWAAAAALSASLSVTGAATVEPAGTQTLEENLEDLQPRNHLYLAAGVTNLALTFAWDTTREADGWHECTAVAYEGTHVATQGHLRRTFRVVNTGRTAALTPWNAGPLTKLGSTLRWRVTVEPGPAARVELHTTGGAWAAETNVTTALFEVPGPDLGEGLHPFFAVVTWPDGVQYRTETHWVRLIPDNAPAGPLRLEMEGPPWRLRWPVVVGRTYTVWSTDDLGLPFQARGTWVATNSPMEWIEPAPHAGARFYRVSEQP</sequence>
<dbReference type="AlphaFoldDB" id="A0A6M1RKF0"/>
<comment type="caution">
    <text evidence="1">The sequence shown here is derived from an EMBL/GenBank/DDBJ whole genome shotgun (WGS) entry which is preliminary data.</text>
</comment>
<evidence type="ECO:0000313" key="1">
    <source>
        <dbReference type="EMBL" id="NGO40538.1"/>
    </source>
</evidence>
<dbReference type="NCBIfam" id="TIGR03790">
    <property type="entry name" value="TIGR03790 family protein"/>
    <property type="match status" value="1"/>
</dbReference>
<accession>A0A6M1RKF0</accession>
<proteinExistence type="predicted"/>
<dbReference type="InterPro" id="IPR022265">
    <property type="entry name" value="CHP03790"/>
</dbReference>